<protein>
    <submittedName>
        <fullName evidence="1">Uncharacterized protein</fullName>
    </submittedName>
</protein>
<sequence>MSTYMGSTTTLGHPERIVNDYICNFLGFVSGRMAAS</sequence>
<evidence type="ECO:0000313" key="1">
    <source>
        <dbReference type="EMBL" id="EAT88271.1"/>
    </source>
</evidence>
<reference evidence="2" key="1">
    <citation type="journal article" date="2007" name="Plant Cell">
        <title>Dothideomycete-plant interactions illuminated by genome sequencing and EST analysis of the wheat pathogen Stagonospora nodorum.</title>
        <authorList>
            <person name="Hane J.K."/>
            <person name="Lowe R.G."/>
            <person name="Solomon P.S."/>
            <person name="Tan K.C."/>
            <person name="Schoch C.L."/>
            <person name="Spatafora J.W."/>
            <person name="Crous P.W."/>
            <person name="Kodira C."/>
            <person name="Birren B.W."/>
            <person name="Galagan J.E."/>
            <person name="Torriani S.F."/>
            <person name="McDonald B.A."/>
            <person name="Oliver R.P."/>
        </authorList>
    </citation>
    <scope>NUCLEOTIDE SEQUENCE [LARGE SCALE GENOMIC DNA]</scope>
    <source>
        <strain evidence="2">SN15 / ATCC MYA-4574 / FGSC 10173</strain>
    </source>
</reference>
<dbReference type="InParanoid" id="Q0UUQ3"/>
<dbReference type="KEGG" id="pno:SNOG_04511"/>
<name>Q0UUQ3_PHANO</name>
<dbReference type="AlphaFoldDB" id="Q0UUQ3"/>
<dbReference type="Proteomes" id="UP000001055">
    <property type="component" value="Unassembled WGS sequence"/>
</dbReference>
<gene>
    <name evidence="1" type="ORF">SNOG_04511</name>
</gene>
<organism evidence="1 2">
    <name type="scientific">Phaeosphaeria nodorum (strain SN15 / ATCC MYA-4574 / FGSC 10173)</name>
    <name type="common">Glume blotch fungus</name>
    <name type="synonym">Parastagonospora nodorum</name>
    <dbReference type="NCBI Taxonomy" id="321614"/>
    <lineage>
        <taxon>Eukaryota</taxon>
        <taxon>Fungi</taxon>
        <taxon>Dikarya</taxon>
        <taxon>Ascomycota</taxon>
        <taxon>Pezizomycotina</taxon>
        <taxon>Dothideomycetes</taxon>
        <taxon>Pleosporomycetidae</taxon>
        <taxon>Pleosporales</taxon>
        <taxon>Pleosporineae</taxon>
        <taxon>Phaeosphaeriaceae</taxon>
        <taxon>Parastagonospora</taxon>
    </lineage>
</organism>
<evidence type="ECO:0000313" key="2">
    <source>
        <dbReference type="Proteomes" id="UP000001055"/>
    </source>
</evidence>
<dbReference type="GeneID" id="5971795"/>
<accession>Q0UUQ3</accession>
<proteinExistence type="predicted"/>
<dbReference type="EMBL" id="CH445330">
    <property type="protein sequence ID" value="EAT88271.1"/>
    <property type="molecule type" value="Genomic_DNA"/>
</dbReference>
<dbReference type="RefSeq" id="XP_001794927.1">
    <property type="nucleotide sequence ID" value="XM_001794875.1"/>
</dbReference>